<dbReference type="GO" id="GO:0016020">
    <property type="term" value="C:membrane"/>
    <property type="evidence" value="ECO:0007669"/>
    <property type="project" value="InterPro"/>
</dbReference>
<keyword evidence="1" id="KW-0812">Transmembrane</keyword>
<sequence>MLVYIVLILARAIEVYSFLLVIYALLSWFPDAYHTWLGRLLVDIVEPVIKPFRRFNLQFAGLDFTIIIIILLLNLLKQFLFNLLI</sequence>
<evidence type="ECO:0000256" key="1">
    <source>
        <dbReference type="SAM" id="Phobius"/>
    </source>
</evidence>
<feature type="transmembrane region" description="Helical" evidence="1">
    <location>
        <begin position="12"/>
        <end position="29"/>
    </location>
</feature>
<dbReference type="Proteomes" id="UP000532121">
    <property type="component" value="Unassembled WGS sequence"/>
</dbReference>
<dbReference type="EMBL" id="JABASA010000004">
    <property type="protein sequence ID" value="NMD48663.1"/>
    <property type="molecule type" value="Genomic_DNA"/>
</dbReference>
<dbReference type="Pfam" id="PF02325">
    <property type="entry name" value="CCB3_YggT"/>
    <property type="match status" value="1"/>
</dbReference>
<dbReference type="InterPro" id="IPR003425">
    <property type="entry name" value="CCB3/YggT"/>
</dbReference>
<comment type="caution">
    <text evidence="2">The sequence shown here is derived from an EMBL/GenBank/DDBJ whole genome shotgun (WGS) entry which is preliminary data.</text>
</comment>
<keyword evidence="1" id="KW-1133">Transmembrane helix</keyword>
<proteinExistence type="predicted"/>
<dbReference type="RefSeq" id="WP_003089347.1">
    <property type="nucleotide sequence ID" value="NZ_CP043405.1"/>
</dbReference>
<accession>A0A7X9LCG0</accession>
<dbReference type="AlphaFoldDB" id="A0A7X9LCG0"/>
<feature type="transmembrane region" description="Helical" evidence="1">
    <location>
        <begin position="57"/>
        <end position="76"/>
    </location>
</feature>
<evidence type="ECO:0000313" key="2">
    <source>
        <dbReference type="EMBL" id="NMD48663.1"/>
    </source>
</evidence>
<name>A0A7X9LCG0_STRRT</name>
<organism evidence="2 3">
    <name type="scientific">Streptococcus ratti</name>
    <dbReference type="NCBI Taxonomy" id="1341"/>
    <lineage>
        <taxon>Bacteria</taxon>
        <taxon>Bacillati</taxon>
        <taxon>Bacillota</taxon>
        <taxon>Bacilli</taxon>
        <taxon>Lactobacillales</taxon>
        <taxon>Streptococcaceae</taxon>
        <taxon>Streptococcus</taxon>
    </lineage>
</organism>
<gene>
    <name evidence="2" type="ORF">HHO37_02990</name>
</gene>
<protein>
    <submittedName>
        <fullName evidence="2">YggT family protein</fullName>
    </submittedName>
</protein>
<reference evidence="2 3" key="1">
    <citation type="submission" date="2020-04" db="EMBL/GenBank/DDBJ databases">
        <title>MicrobeNet Type strains.</title>
        <authorList>
            <person name="Nicholson A.C."/>
        </authorList>
    </citation>
    <scope>NUCLEOTIDE SEQUENCE [LARGE SCALE GENOMIC DNA]</scope>
    <source>
        <strain evidence="2 3">DSM 22768</strain>
    </source>
</reference>
<keyword evidence="1" id="KW-0472">Membrane</keyword>
<evidence type="ECO:0000313" key="3">
    <source>
        <dbReference type="Proteomes" id="UP000532121"/>
    </source>
</evidence>